<comment type="caution">
    <text evidence="1">The sequence shown here is derived from an EMBL/GenBank/DDBJ whole genome shotgun (WGS) entry which is preliminary data.</text>
</comment>
<proteinExistence type="predicted"/>
<reference evidence="1" key="1">
    <citation type="submission" date="2023-04" db="EMBL/GenBank/DDBJ databases">
        <title>Draft Genome sequencing of Naganishia species isolated from polar environments using Oxford Nanopore Technology.</title>
        <authorList>
            <person name="Leo P."/>
            <person name="Venkateswaran K."/>
        </authorList>
    </citation>
    <scope>NUCLEOTIDE SEQUENCE</scope>
    <source>
        <strain evidence="1">MNA-CCFEE 5425</strain>
    </source>
</reference>
<keyword evidence="2" id="KW-1185">Reference proteome</keyword>
<protein>
    <submittedName>
        <fullName evidence="1">Uncharacterized protein</fullName>
    </submittedName>
</protein>
<dbReference type="Proteomes" id="UP001243375">
    <property type="component" value="Unassembled WGS sequence"/>
</dbReference>
<dbReference type="EMBL" id="JASBWU010000010">
    <property type="protein sequence ID" value="KAJ9118747.1"/>
    <property type="molecule type" value="Genomic_DNA"/>
</dbReference>
<accession>A0ACC2X4C4</accession>
<sequence length="454" mass="49217">MAFTLRATYKDTTRNLAVPLVDAVFPGYEEIVTKARKAFDLPEGTQIAFWHVYFSKNDGIEECRFRRHMCNEEEYEQAAILFRTSGLAFPRPTLIFQVVLNSDPRLASAIKYHALARQDLRKRVMTVMEWKLQEKEKKRSDESLQEITTYLAAYRARHAAANPTPVGDSAQSSQSAGEGNDDHPYDPLPSVGSLSRNPSMSASTRTPSPSVSHLFPDLDDVMRPSRSSSSAKRPTPTGSLNASTRNFRASPTSGETPSASPPDPQTPTQPTYAPNFTTLLNTAAQVTTAATQHISADLRLSAARASNDLRASAIIQGATLTNELKAVLEGFLEHLGGQLATFEDGMRDKLDLGMRGAGATSASGNSNANEARRESETDAQHMPGAFRTTPPIQPKDLPATGNATSAAGKKKDEGVTAAYLHDDKVCDSCGKAPVGICFKCNVSHLQSIQPLFIC</sequence>
<evidence type="ECO:0000313" key="1">
    <source>
        <dbReference type="EMBL" id="KAJ9118747.1"/>
    </source>
</evidence>
<evidence type="ECO:0000313" key="2">
    <source>
        <dbReference type="Proteomes" id="UP001243375"/>
    </source>
</evidence>
<organism evidence="1 2">
    <name type="scientific">Naganishia vaughanmartiniae</name>
    <dbReference type="NCBI Taxonomy" id="1424756"/>
    <lineage>
        <taxon>Eukaryota</taxon>
        <taxon>Fungi</taxon>
        <taxon>Dikarya</taxon>
        <taxon>Basidiomycota</taxon>
        <taxon>Agaricomycotina</taxon>
        <taxon>Tremellomycetes</taxon>
        <taxon>Filobasidiales</taxon>
        <taxon>Filobasidiaceae</taxon>
        <taxon>Naganishia</taxon>
    </lineage>
</organism>
<name>A0ACC2X4C4_9TREE</name>
<gene>
    <name evidence="1" type="ORF">QFC22_003968</name>
</gene>